<organism evidence="3 4">
    <name type="scientific">Saccharothrix tamanrassetensis</name>
    <dbReference type="NCBI Taxonomy" id="1051531"/>
    <lineage>
        <taxon>Bacteria</taxon>
        <taxon>Bacillati</taxon>
        <taxon>Actinomycetota</taxon>
        <taxon>Actinomycetes</taxon>
        <taxon>Pseudonocardiales</taxon>
        <taxon>Pseudonocardiaceae</taxon>
        <taxon>Saccharothrix</taxon>
    </lineage>
</organism>
<name>A0A841C9H3_9PSEU</name>
<dbReference type="EC" id="2.3.1.179" evidence="3"/>
<dbReference type="SUPFAM" id="SSF53901">
    <property type="entry name" value="Thiolase-like"/>
    <property type="match status" value="2"/>
</dbReference>
<dbReference type="AlphaFoldDB" id="A0A841C9H3"/>
<comment type="caution">
    <text evidence="3">The sequence shown here is derived from an EMBL/GenBank/DDBJ whole genome shotgun (WGS) entry which is preliminary data.</text>
</comment>
<dbReference type="InterPro" id="IPR000794">
    <property type="entry name" value="Beta-ketoacyl_synthase"/>
</dbReference>
<feature type="domain" description="Beta-ketoacyl synthase-like N-terminal" evidence="2">
    <location>
        <begin position="71"/>
        <end position="210"/>
    </location>
</feature>
<accession>A0A841C9H3</accession>
<evidence type="ECO:0000259" key="2">
    <source>
        <dbReference type="Pfam" id="PF00109"/>
    </source>
</evidence>
<dbReference type="InterPro" id="IPR014030">
    <property type="entry name" value="Ketoacyl_synth_N"/>
</dbReference>
<keyword evidence="1 3" id="KW-0808">Transferase</keyword>
<proteinExistence type="predicted"/>
<dbReference type="RefSeq" id="WP_312864720.1">
    <property type="nucleotide sequence ID" value="NZ_JACHJN010000001.1"/>
</dbReference>
<reference evidence="3 4" key="1">
    <citation type="submission" date="2020-08" db="EMBL/GenBank/DDBJ databases">
        <title>Genomic Encyclopedia of Type Strains, Phase III (KMG-III): the genomes of soil and plant-associated and newly described type strains.</title>
        <authorList>
            <person name="Whitman W."/>
        </authorList>
    </citation>
    <scope>NUCLEOTIDE SEQUENCE [LARGE SCALE GENOMIC DNA]</scope>
    <source>
        <strain evidence="3 4">CECT 8640</strain>
    </source>
</reference>
<dbReference type="GO" id="GO:0004315">
    <property type="term" value="F:3-oxoacyl-[acyl-carrier-protein] synthase activity"/>
    <property type="evidence" value="ECO:0007669"/>
    <property type="project" value="UniProtKB-EC"/>
</dbReference>
<evidence type="ECO:0000313" key="3">
    <source>
        <dbReference type="EMBL" id="MBB5954059.1"/>
    </source>
</evidence>
<dbReference type="Proteomes" id="UP000547510">
    <property type="component" value="Unassembled WGS sequence"/>
</dbReference>
<evidence type="ECO:0000313" key="4">
    <source>
        <dbReference type="Proteomes" id="UP000547510"/>
    </source>
</evidence>
<keyword evidence="3" id="KW-0012">Acyltransferase</keyword>
<dbReference type="GO" id="GO:0006633">
    <property type="term" value="P:fatty acid biosynthetic process"/>
    <property type="evidence" value="ECO:0007669"/>
    <property type="project" value="TreeGrafter"/>
</dbReference>
<sequence>MTAATEPRLSTLDAADTLVFSAWSAISPFGVGAAAFSDGVRAGASALAPSDGPFPSAALVPDFSARQALGRKGTRSMDRVTALAVGTVGQLLESCGPGLLEHPERVGVVLGTGSGSVQSIMDFTRDALTGDKPYHVDPALFPNTVMNRAAGQSAIWHRIKGPNTTIAGGALTGLLALSYASRLLRGGHCDRVLVGAAEEYSTQRAWLEWRGSGGTAAPLGEGGAVFLLEAESAAVRAGRPVLARPVGTRFRGFFEADGARRALTDCVRSALAQAGVDRDEVVFVSTDGAEEAAVVDALGRTPEWVRCAPLVGDTSAAAAGFQLAAAIAAGRSGHALVTGVERDGTVGCTVLELP</sequence>
<dbReference type="InterPro" id="IPR016039">
    <property type="entry name" value="Thiolase-like"/>
</dbReference>
<dbReference type="Pfam" id="PF00109">
    <property type="entry name" value="ketoacyl-synt"/>
    <property type="match status" value="1"/>
</dbReference>
<dbReference type="Gene3D" id="3.40.47.10">
    <property type="match status" value="2"/>
</dbReference>
<keyword evidence="4" id="KW-1185">Reference proteome</keyword>
<dbReference type="PANTHER" id="PTHR11712:SF336">
    <property type="entry name" value="3-OXOACYL-[ACYL-CARRIER-PROTEIN] SYNTHASE, MITOCHONDRIAL"/>
    <property type="match status" value="1"/>
</dbReference>
<evidence type="ECO:0000256" key="1">
    <source>
        <dbReference type="ARBA" id="ARBA00022679"/>
    </source>
</evidence>
<gene>
    <name evidence="3" type="ORF">FHS29_000629</name>
</gene>
<dbReference type="PANTHER" id="PTHR11712">
    <property type="entry name" value="POLYKETIDE SYNTHASE-RELATED"/>
    <property type="match status" value="1"/>
</dbReference>
<protein>
    <submittedName>
        <fullName evidence="3">3-oxoacyl-[acyl-carrier-protein] synthase II</fullName>
        <ecNumber evidence="3">2.3.1.179</ecNumber>
    </submittedName>
</protein>
<dbReference type="EMBL" id="JACHJN010000001">
    <property type="protein sequence ID" value="MBB5954059.1"/>
    <property type="molecule type" value="Genomic_DNA"/>
</dbReference>